<dbReference type="InterPro" id="IPR016024">
    <property type="entry name" value="ARM-type_fold"/>
</dbReference>
<dbReference type="Pfam" id="PF13646">
    <property type="entry name" value="HEAT_2"/>
    <property type="match status" value="1"/>
</dbReference>
<dbReference type="InterPro" id="IPR011989">
    <property type="entry name" value="ARM-like"/>
</dbReference>
<keyword evidence="2" id="KW-1185">Reference proteome</keyword>
<organism evidence="1 2">
    <name type="scientific">Mesorhizobium retamae</name>
    <dbReference type="NCBI Taxonomy" id="2912854"/>
    <lineage>
        <taxon>Bacteria</taxon>
        <taxon>Pseudomonadati</taxon>
        <taxon>Pseudomonadota</taxon>
        <taxon>Alphaproteobacteria</taxon>
        <taxon>Hyphomicrobiales</taxon>
        <taxon>Phyllobacteriaceae</taxon>
        <taxon>Mesorhizobium</taxon>
    </lineage>
</organism>
<gene>
    <name evidence="1" type="ORF">L4923_22235</name>
</gene>
<dbReference type="Gene3D" id="1.25.10.10">
    <property type="entry name" value="Leucine-rich Repeat Variant"/>
    <property type="match status" value="1"/>
</dbReference>
<dbReference type="Proteomes" id="UP001201701">
    <property type="component" value="Unassembled WGS sequence"/>
</dbReference>
<name>A0ABS9QK15_9HYPH</name>
<sequence length="186" mass="20671">MSDLEILLRQCAVEPDFQVREMLTWALIRLPANRVVPRVIEDLTRPEPQARCQALHTLSKFKDETAWPAVASRLDDENQSVVRTAWYSAVALVPKGERDWLAEKLATRLGHGDAETQLSLSRALVALGKDVIEPLLAVAAERGDATVRQHVDATVRLLQDPDSGFATSLKRARREVALGRTRSTKG</sequence>
<proteinExistence type="predicted"/>
<comment type="caution">
    <text evidence="1">The sequence shown here is derived from an EMBL/GenBank/DDBJ whole genome shotgun (WGS) entry which is preliminary data.</text>
</comment>
<evidence type="ECO:0000313" key="2">
    <source>
        <dbReference type="Proteomes" id="UP001201701"/>
    </source>
</evidence>
<dbReference type="SUPFAM" id="SSF48371">
    <property type="entry name" value="ARM repeat"/>
    <property type="match status" value="1"/>
</dbReference>
<evidence type="ECO:0000313" key="1">
    <source>
        <dbReference type="EMBL" id="MCG7507761.1"/>
    </source>
</evidence>
<accession>A0ABS9QK15</accession>
<dbReference type="EMBL" id="JAKREW010000029">
    <property type="protein sequence ID" value="MCG7507761.1"/>
    <property type="molecule type" value="Genomic_DNA"/>
</dbReference>
<protein>
    <submittedName>
        <fullName evidence="1">HEAT repeat domain-containing protein</fullName>
    </submittedName>
</protein>
<dbReference type="RefSeq" id="WP_239369224.1">
    <property type="nucleotide sequence ID" value="NZ_JAKREW010000029.1"/>
</dbReference>
<reference evidence="1 2" key="1">
    <citation type="submission" date="2022-02" db="EMBL/GenBank/DDBJ databases">
        <title>Draft genome sequence of Mezorhizobium retamae strain IRAMC:0171 isolated from Retama raetam nodules.</title>
        <authorList>
            <person name="Bengaied R."/>
            <person name="Sbissi I."/>
            <person name="Huber K."/>
            <person name="Ghodbane F."/>
            <person name="Nouioui I."/>
            <person name="Tarhouni M."/>
            <person name="Gtari M."/>
        </authorList>
    </citation>
    <scope>NUCLEOTIDE SEQUENCE [LARGE SCALE GENOMIC DNA]</scope>
    <source>
        <strain evidence="1 2">IRAMC:0171</strain>
    </source>
</reference>